<dbReference type="AlphaFoldDB" id="A0A1H4H6M0"/>
<evidence type="ECO:0000313" key="3">
    <source>
        <dbReference type="Proteomes" id="UP000198638"/>
    </source>
</evidence>
<dbReference type="Pfam" id="PF04248">
    <property type="entry name" value="NTP_transf_9"/>
    <property type="match status" value="1"/>
</dbReference>
<dbReference type="OrthoDB" id="4565346at2"/>
<feature type="domain" description="DUF427" evidence="1">
    <location>
        <begin position="30"/>
        <end position="122"/>
    </location>
</feature>
<dbReference type="RefSeq" id="WP_090536136.1">
    <property type="nucleotide sequence ID" value="NZ_FNRQ01000007.1"/>
</dbReference>
<organism evidence="2 3">
    <name type="scientific">Paraburkholderia sartisoli</name>
    <dbReference type="NCBI Taxonomy" id="83784"/>
    <lineage>
        <taxon>Bacteria</taxon>
        <taxon>Pseudomonadati</taxon>
        <taxon>Pseudomonadota</taxon>
        <taxon>Betaproteobacteria</taxon>
        <taxon>Burkholderiales</taxon>
        <taxon>Burkholderiaceae</taxon>
        <taxon>Paraburkholderia</taxon>
    </lineage>
</organism>
<evidence type="ECO:0000259" key="1">
    <source>
        <dbReference type="Pfam" id="PF04248"/>
    </source>
</evidence>
<proteinExistence type="predicted"/>
<dbReference type="InterPro" id="IPR007361">
    <property type="entry name" value="DUF427"/>
</dbReference>
<accession>A0A1H4H6M0</accession>
<dbReference type="PANTHER" id="PTHR34310">
    <property type="entry name" value="DUF427 DOMAIN PROTEIN (AFU_ORTHOLOGUE AFUA_3G02220)"/>
    <property type="match status" value="1"/>
</dbReference>
<dbReference type="EMBL" id="FNRQ01000007">
    <property type="protein sequence ID" value="SEB17271.1"/>
    <property type="molecule type" value="Genomic_DNA"/>
</dbReference>
<name>A0A1H4H6M0_9BURK</name>
<dbReference type="InterPro" id="IPR038694">
    <property type="entry name" value="DUF427_sf"/>
</dbReference>
<gene>
    <name evidence="2" type="ORF">SAMN05192564_107282</name>
</gene>
<dbReference type="Proteomes" id="UP000198638">
    <property type="component" value="Unassembled WGS sequence"/>
</dbReference>
<evidence type="ECO:0000313" key="2">
    <source>
        <dbReference type="EMBL" id="SEB17271.1"/>
    </source>
</evidence>
<sequence length="134" mass="15017">MSNTTQQPTRTVKIPGPDHPITIERNATRVVVSIAGRTLADTRRALKLREASYPAVLYIPREDVDMTLLERADHTTYCPYKGECAYYSIPTGGERSVNAVWTYENPYDAVALIKDHVAFYPDRVDAIEELDSAA</sequence>
<dbReference type="PANTHER" id="PTHR34310:SF9">
    <property type="entry name" value="BLR5716 PROTEIN"/>
    <property type="match status" value="1"/>
</dbReference>
<reference evidence="3" key="1">
    <citation type="submission" date="2016-10" db="EMBL/GenBank/DDBJ databases">
        <authorList>
            <person name="Varghese N."/>
            <person name="Submissions S."/>
        </authorList>
    </citation>
    <scope>NUCLEOTIDE SEQUENCE [LARGE SCALE GENOMIC DNA]</scope>
    <source>
        <strain evidence="3">LMG 24000</strain>
    </source>
</reference>
<dbReference type="Gene3D" id="2.170.150.40">
    <property type="entry name" value="Domain of unknown function (DUF427)"/>
    <property type="match status" value="1"/>
</dbReference>
<dbReference type="STRING" id="83784.SAMN05192564_107282"/>
<protein>
    <submittedName>
        <fullName evidence="2">Uncharacterized conserved protein, DUF427 family</fullName>
    </submittedName>
</protein>
<keyword evidence="3" id="KW-1185">Reference proteome</keyword>